<protein>
    <submittedName>
        <fullName evidence="2">Transposase</fullName>
    </submittedName>
</protein>
<accession>A0A2A8ZYU5</accession>
<organism evidence="2 3">
    <name type="scientific">Bacillus cereus</name>
    <dbReference type="NCBI Taxonomy" id="1396"/>
    <lineage>
        <taxon>Bacteria</taxon>
        <taxon>Bacillati</taxon>
        <taxon>Bacillota</taxon>
        <taxon>Bacilli</taxon>
        <taxon>Bacillales</taxon>
        <taxon>Bacillaceae</taxon>
        <taxon>Bacillus</taxon>
        <taxon>Bacillus cereus group</taxon>
    </lineage>
</organism>
<dbReference type="AlphaFoldDB" id="A0A2A8ZYU5"/>
<keyword evidence="1" id="KW-0175">Coiled coil</keyword>
<dbReference type="Proteomes" id="UP000220032">
    <property type="component" value="Unassembled WGS sequence"/>
</dbReference>
<evidence type="ECO:0000313" key="2">
    <source>
        <dbReference type="EMBL" id="PFE12745.1"/>
    </source>
</evidence>
<dbReference type="Pfam" id="PF19776">
    <property type="entry name" value="DUF6262"/>
    <property type="match status" value="1"/>
</dbReference>
<dbReference type="InterPro" id="IPR046229">
    <property type="entry name" value="TnpC-like"/>
</dbReference>
<dbReference type="RefSeq" id="WP_098343129.1">
    <property type="nucleotide sequence ID" value="NZ_NTRR01000031.1"/>
</dbReference>
<evidence type="ECO:0000256" key="1">
    <source>
        <dbReference type="SAM" id="Coils"/>
    </source>
</evidence>
<gene>
    <name evidence="2" type="ORF">CN307_18815</name>
</gene>
<proteinExistence type="predicted"/>
<feature type="coiled-coil region" evidence="1">
    <location>
        <begin position="92"/>
        <end position="119"/>
    </location>
</feature>
<name>A0A2A8ZYU5_BACCE</name>
<sequence>MNHKRSTEAIVAMAKKKSEETVQNVEQAIKQLIKKNDRINFNTVSIESGVSKSYLYNPPAFRERIEMLRKQQGKSPKAVKRQMSDESNAAKIQILRDRIKELERKNKQLKDENRWLQGKLYEQI</sequence>
<feature type="coiled-coil region" evidence="1">
    <location>
        <begin position="15"/>
        <end position="42"/>
    </location>
</feature>
<comment type="caution">
    <text evidence="2">The sequence shown here is derived from an EMBL/GenBank/DDBJ whole genome shotgun (WGS) entry which is preliminary data.</text>
</comment>
<reference evidence="2 3" key="1">
    <citation type="submission" date="2017-09" db="EMBL/GenBank/DDBJ databases">
        <title>Large-scale bioinformatics analysis of Bacillus genomes uncovers conserved roles of natural products in bacterial physiology.</title>
        <authorList>
            <consortium name="Agbiome Team Llc"/>
            <person name="Bleich R.M."/>
            <person name="Grubbs K.J."/>
            <person name="Santa Maria K.C."/>
            <person name="Allen S.E."/>
            <person name="Farag S."/>
            <person name="Shank E.A."/>
            <person name="Bowers A."/>
        </authorList>
    </citation>
    <scope>NUCLEOTIDE SEQUENCE [LARGE SCALE GENOMIC DNA]</scope>
    <source>
        <strain evidence="2 3">AFS022681</strain>
    </source>
</reference>
<evidence type="ECO:0000313" key="3">
    <source>
        <dbReference type="Proteomes" id="UP000220032"/>
    </source>
</evidence>
<dbReference type="EMBL" id="NTRR01000031">
    <property type="protein sequence ID" value="PFE12745.1"/>
    <property type="molecule type" value="Genomic_DNA"/>
</dbReference>